<reference evidence="3" key="1">
    <citation type="submission" date="2024-06" db="EMBL/GenBank/DDBJ databases">
        <title>Draft Genome Sequences of Epichloe bromicola Strains Isolated from Elymus ciliaris.</title>
        <authorList>
            <consortium name="Epichloe bromicola genome sequencing consortium"/>
            <person name="Miura A."/>
            <person name="Imano S."/>
            <person name="Ashida A."/>
            <person name="Sato I."/>
            <person name="Chiba S."/>
            <person name="Tanaka A."/>
            <person name="Camagna M."/>
            <person name="Takemoto D."/>
        </authorList>
    </citation>
    <scope>NUCLEOTIDE SEQUENCE [LARGE SCALE GENOMIC DNA]</scope>
    <source>
        <strain evidence="3">DP</strain>
    </source>
</reference>
<feature type="domain" description="General stress protein FMN-binding split barrel" evidence="1">
    <location>
        <begin position="86"/>
        <end position="238"/>
    </location>
</feature>
<protein>
    <recommendedName>
        <fullName evidence="1">General stress protein FMN-binding split barrel domain-containing protein</fullName>
    </recommendedName>
</protein>
<sequence length="261" mass="28468">MSGIHDVICGSLDNRHIKETSNHHIKLDHGLPSCPFCPISTTRQSKHFRFIHNIKTMSFSNASTGDKAADPYKQANKDEPDVRTKVQDLGNFITSCKYGMMTTKSAGSGRLVSRCMALAATENNGVDLIFHTNTESGKTDDVAGDPDVNMSFLNAKGEWASVSGRASIMTDRDVVKKYYSPALKAWLGDLGDGVHDASENDPRIGIVRLDAETATYALSSKGQVMQAVEVAQSALRGKPAEVNSLRHVSQAEFKAWRAHQD</sequence>
<dbReference type="InterPro" id="IPR038725">
    <property type="entry name" value="YdaG_split_barrel_FMN-bd"/>
</dbReference>
<accession>A0ABQ0CWL0</accession>
<dbReference type="InterPro" id="IPR012349">
    <property type="entry name" value="Split_barrel_FMN-bd"/>
</dbReference>
<evidence type="ECO:0000313" key="3">
    <source>
        <dbReference type="Proteomes" id="UP001562357"/>
    </source>
</evidence>
<comment type="caution">
    <text evidence="2">The sequence shown here is derived from an EMBL/GenBank/DDBJ whole genome shotgun (WGS) entry which is preliminary data.</text>
</comment>
<dbReference type="EMBL" id="BAAFGZ010000323">
    <property type="protein sequence ID" value="GAB0137840.1"/>
    <property type="molecule type" value="Genomic_DNA"/>
</dbReference>
<keyword evidence="3" id="KW-1185">Reference proteome</keyword>
<gene>
    <name evidence="2" type="primary">g6093</name>
    <name evidence="2" type="ORF">EsDP_00006093</name>
</gene>
<proteinExistence type="predicted"/>
<dbReference type="Proteomes" id="UP001562357">
    <property type="component" value="Unassembled WGS sequence"/>
</dbReference>
<name>A0ABQ0CWL0_9HYPO</name>
<dbReference type="Gene3D" id="2.30.110.10">
    <property type="entry name" value="Electron Transport, Fmn-binding Protein, Chain A"/>
    <property type="match status" value="1"/>
</dbReference>
<dbReference type="Pfam" id="PF16242">
    <property type="entry name" value="Pyrid_ox_like"/>
    <property type="match status" value="1"/>
</dbReference>
<evidence type="ECO:0000313" key="2">
    <source>
        <dbReference type="EMBL" id="GAB0137840.1"/>
    </source>
</evidence>
<organism evidence="2 3">
    <name type="scientific">Epichloe bromicola</name>
    <dbReference type="NCBI Taxonomy" id="79588"/>
    <lineage>
        <taxon>Eukaryota</taxon>
        <taxon>Fungi</taxon>
        <taxon>Dikarya</taxon>
        <taxon>Ascomycota</taxon>
        <taxon>Pezizomycotina</taxon>
        <taxon>Sordariomycetes</taxon>
        <taxon>Hypocreomycetidae</taxon>
        <taxon>Hypocreales</taxon>
        <taxon>Clavicipitaceae</taxon>
        <taxon>Epichloe</taxon>
    </lineage>
</organism>
<dbReference type="PANTHER" id="PTHR34818">
    <property type="entry name" value="PROTEIN BLI-3"/>
    <property type="match status" value="1"/>
</dbReference>
<dbReference type="InterPro" id="IPR052917">
    <property type="entry name" value="Stress-Dev_Protein"/>
</dbReference>
<dbReference type="PANTHER" id="PTHR34818:SF1">
    <property type="entry name" value="PROTEIN BLI-3"/>
    <property type="match status" value="1"/>
</dbReference>
<dbReference type="SUPFAM" id="SSF50475">
    <property type="entry name" value="FMN-binding split barrel"/>
    <property type="match status" value="1"/>
</dbReference>
<evidence type="ECO:0000259" key="1">
    <source>
        <dbReference type="Pfam" id="PF16242"/>
    </source>
</evidence>